<protein>
    <submittedName>
        <fullName evidence="1">Uncharacterized protein</fullName>
    </submittedName>
</protein>
<evidence type="ECO:0000313" key="1">
    <source>
        <dbReference type="EMBL" id="CAG7719551.1"/>
    </source>
</evidence>
<feature type="non-terminal residue" evidence="1">
    <location>
        <position position="163"/>
    </location>
</feature>
<keyword evidence="2" id="KW-1185">Reference proteome</keyword>
<gene>
    <name evidence="1" type="ORF">AFUS01_LOCUS8873</name>
</gene>
<accession>A0A8J2NNC4</accession>
<comment type="caution">
    <text evidence="1">The sequence shown here is derived from an EMBL/GenBank/DDBJ whole genome shotgun (WGS) entry which is preliminary data.</text>
</comment>
<proteinExistence type="predicted"/>
<dbReference type="Proteomes" id="UP000708208">
    <property type="component" value="Unassembled WGS sequence"/>
</dbReference>
<sequence length="163" mass="19305">MSRILFGYYKARGFYHNGQHTRFISDFYGVNPKLWQDLDNTRHTYQYRKSFSEQDARKEPKKYFDEISEYFQSVVETPGIAAIFLLNQDNDPDLKLFTSLCPHGKFFHGALLAQVFGRSENTPREFKSDQKLFVWMERTINGISSNWILFSSYLYGIRLQINN</sequence>
<feature type="non-terminal residue" evidence="1">
    <location>
        <position position="1"/>
    </location>
</feature>
<evidence type="ECO:0000313" key="2">
    <source>
        <dbReference type="Proteomes" id="UP000708208"/>
    </source>
</evidence>
<dbReference type="EMBL" id="CAJVCH010062462">
    <property type="protein sequence ID" value="CAG7719551.1"/>
    <property type="molecule type" value="Genomic_DNA"/>
</dbReference>
<organism evidence="1 2">
    <name type="scientific">Allacma fusca</name>
    <dbReference type="NCBI Taxonomy" id="39272"/>
    <lineage>
        <taxon>Eukaryota</taxon>
        <taxon>Metazoa</taxon>
        <taxon>Ecdysozoa</taxon>
        <taxon>Arthropoda</taxon>
        <taxon>Hexapoda</taxon>
        <taxon>Collembola</taxon>
        <taxon>Symphypleona</taxon>
        <taxon>Sminthuridae</taxon>
        <taxon>Allacma</taxon>
    </lineage>
</organism>
<reference evidence="1" key="1">
    <citation type="submission" date="2021-06" db="EMBL/GenBank/DDBJ databases">
        <authorList>
            <person name="Hodson N. C."/>
            <person name="Mongue J. A."/>
            <person name="Jaron S. K."/>
        </authorList>
    </citation>
    <scope>NUCLEOTIDE SEQUENCE</scope>
</reference>
<name>A0A8J2NNC4_9HEXA</name>
<dbReference type="AlphaFoldDB" id="A0A8J2NNC4"/>